<comment type="caution">
    <text evidence="1">The sequence shown here is derived from an EMBL/GenBank/DDBJ whole genome shotgun (WGS) entry which is preliminary data.</text>
</comment>
<dbReference type="Proteomes" id="UP001222325">
    <property type="component" value="Unassembled WGS sequence"/>
</dbReference>
<dbReference type="SUPFAM" id="SSF81383">
    <property type="entry name" value="F-box domain"/>
    <property type="match status" value="1"/>
</dbReference>
<proteinExistence type="predicted"/>
<evidence type="ECO:0008006" key="3">
    <source>
        <dbReference type="Google" id="ProtNLM"/>
    </source>
</evidence>
<reference evidence="1" key="1">
    <citation type="submission" date="2023-03" db="EMBL/GenBank/DDBJ databases">
        <title>Massive genome expansion in bonnet fungi (Mycena s.s.) driven by repeated elements and novel gene families across ecological guilds.</title>
        <authorList>
            <consortium name="Lawrence Berkeley National Laboratory"/>
            <person name="Harder C.B."/>
            <person name="Miyauchi S."/>
            <person name="Viragh M."/>
            <person name="Kuo A."/>
            <person name="Thoen E."/>
            <person name="Andreopoulos B."/>
            <person name="Lu D."/>
            <person name="Skrede I."/>
            <person name="Drula E."/>
            <person name="Henrissat B."/>
            <person name="Morin E."/>
            <person name="Kohler A."/>
            <person name="Barry K."/>
            <person name="LaButti K."/>
            <person name="Morin E."/>
            <person name="Salamov A."/>
            <person name="Lipzen A."/>
            <person name="Mereny Z."/>
            <person name="Hegedus B."/>
            <person name="Baldrian P."/>
            <person name="Stursova M."/>
            <person name="Weitz H."/>
            <person name="Taylor A."/>
            <person name="Grigoriev I.V."/>
            <person name="Nagy L.G."/>
            <person name="Martin F."/>
            <person name="Kauserud H."/>
        </authorList>
    </citation>
    <scope>NUCLEOTIDE SEQUENCE</scope>
    <source>
        <strain evidence="1">CBHHK173m</strain>
    </source>
</reference>
<sequence>MPQTFLHLLPHDVLYELFLLCVTTSPDPWLPVVLSQVCQSWRYAALASPTLWTTVSFRMSHPQQIHREPQAFLERSRGLPIDMLIYFDRHPADRVGRLVSSNAHRLRSLTLTSAAGGLVLDSVGFFARMPFPLMSLFRAVVPGEMDFHIIRSPDPACPFFAPYPTPPDLDVPIHRHFLWFSWNVRNLTTLSLMGLAPFERPSMEHTWSILSGCSGTLRHFDFEGWAPSTNDPPRNFPPITFPMLRSLRLGYLDDISSLVAFIVAPCLHVLSFYNALLCPTTRLYQETTLITQCDLSRVFRTLAPSCTRLTMMTLFGLDVCARDAVDVLFSTISEATGLMLLSCHPSITDGLFQPEARYRIPKVVLPKLRYLSITSTCPIDLARFLLRHKTVATSPLKLLQISRKQCHAASARPGIRSILAVVLDLNVKEGMCVSLLDRPSEILRSYHANLLATGS</sequence>
<evidence type="ECO:0000313" key="2">
    <source>
        <dbReference type="Proteomes" id="UP001222325"/>
    </source>
</evidence>
<dbReference type="AlphaFoldDB" id="A0AAD6XTN8"/>
<organism evidence="1 2">
    <name type="scientific">Mycena belliarum</name>
    <dbReference type="NCBI Taxonomy" id="1033014"/>
    <lineage>
        <taxon>Eukaryota</taxon>
        <taxon>Fungi</taxon>
        <taxon>Dikarya</taxon>
        <taxon>Basidiomycota</taxon>
        <taxon>Agaricomycotina</taxon>
        <taxon>Agaricomycetes</taxon>
        <taxon>Agaricomycetidae</taxon>
        <taxon>Agaricales</taxon>
        <taxon>Marasmiineae</taxon>
        <taxon>Mycenaceae</taxon>
        <taxon>Mycena</taxon>
    </lineage>
</organism>
<gene>
    <name evidence="1" type="ORF">B0H15DRAFT_349668</name>
</gene>
<keyword evidence="2" id="KW-1185">Reference proteome</keyword>
<dbReference type="InterPro" id="IPR036047">
    <property type="entry name" value="F-box-like_dom_sf"/>
</dbReference>
<evidence type="ECO:0000313" key="1">
    <source>
        <dbReference type="EMBL" id="KAJ7086434.1"/>
    </source>
</evidence>
<dbReference type="EMBL" id="JARJCN010000031">
    <property type="protein sequence ID" value="KAJ7086434.1"/>
    <property type="molecule type" value="Genomic_DNA"/>
</dbReference>
<accession>A0AAD6XTN8</accession>
<name>A0AAD6XTN8_9AGAR</name>
<protein>
    <recommendedName>
        <fullName evidence="3">F-box domain-containing protein</fullName>
    </recommendedName>
</protein>